<evidence type="ECO:0000256" key="4">
    <source>
        <dbReference type="ARBA" id="ARBA00023591"/>
    </source>
</evidence>
<protein>
    <recommendedName>
        <fullName evidence="8">Phosphate-induced protein 1 conserved region-domain-containing protein</fullName>
    </recommendedName>
</protein>
<keyword evidence="2" id="KW-0964">Secreted</keyword>
<reference evidence="6" key="1">
    <citation type="submission" date="2020-12" db="EMBL/GenBank/DDBJ databases">
        <title>Metabolic potential, ecology and presence of endohyphal bacteria is reflected in genomic diversity of Mucoromycotina.</title>
        <authorList>
            <person name="Muszewska A."/>
            <person name="Okrasinska A."/>
            <person name="Steczkiewicz K."/>
            <person name="Drgas O."/>
            <person name="Orlowska M."/>
            <person name="Perlinska-Lenart U."/>
            <person name="Aleksandrzak-Piekarczyk T."/>
            <person name="Szatraj K."/>
            <person name="Zielenkiewicz U."/>
            <person name="Pilsyk S."/>
            <person name="Malc E."/>
            <person name="Mieczkowski P."/>
            <person name="Kruszewska J.S."/>
            <person name="Biernat P."/>
            <person name="Pawlowska J."/>
        </authorList>
    </citation>
    <scope>NUCLEOTIDE SEQUENCE</scope>
    <source>
        <strain evidence="6">WA0000067209</strain>
    </source>
</reference>
<evidence type="ECO:0000313" key="6">
    <source>
        <dbReference type="EMBL" id="KAG2182041.1"/>
    </source>
</evidence>
<dbReference type="InterPro" id="IPR006766">
    <property type="entry name" value="EXORDIUM-like"/>
</dbReference>
<dbReference type="OrthoDB" id="2016249at2759"/>
<feature type="signal peptide" evidence="5">
    <location>
        <begin position="1"/>
        <end position="20"/>
    </location>
</feature>
<dbReference type="Proteomes" id="UP000654370">
    <property type="component" value="Unassembled WGS sequence"/>
</dbReference>
<evidence type="ECO:0000313" key="7">
    <source>
        <dbReference type="Proteomes" id="UP000654370"/>
    </source>
</evidence>
<comment type="subcellular location">
    <subcellularLocation>
        <location evidence="1">Secreted</location>
    </subcellularLocation>
</comment>
<sequence>MLFKTASALAALYLTNLISAAPAAVSSMSGIHGKKAVAGLRPSSNSTSKVHNYATVDITYQGGPIMTGAITVYPIYYGTWSATQKDIVSTFVDGISSTGWWNIEETYTNSAGAAVTGPVSVGKEYDDNYSLGKSLADNDIETIVSNAIANGLPTDTNGIYAVLTAGDVAETSGFCSQYCGWHTYATINGATLKYLFAGRADACLSSCVASTNSASSPNGDVPVDGMISVLAHEIVESGSDPELNAWYDSTGQENADKCAWTFGTTQAATNGGQYNVVSGGKQYLIQQNWSAKDQKCEQSA</sequence>
<dbReference type="AlphaFoldDB" id="A0A8H7PZL7"/>
<dbReference type="PANTHER" id="PTHR31279:SF58">
    <property type="entry name" value="PROTEIN EXORDIUM-LIKE 2"/>
    <property type="match status" value="1"/>
</dbReference>
<dbReference type="EMBL" id="JAEPQZ010000004">
    <property type="protein sequence ID" value="KAG2182041.1"/>
    <property type="molecule type" value="Genomic_DNA"/>
</dbReference>
<evidence type="ECO:0000256" key="1">
    <source>
        <dbReference type="ARBA" id="ARBA00004613"/>
    </source>
</evidence>
<evidence type="ECO:0000256" key="3">
    <source>
        <dbReference type="ARBA" id="ARBA00022729"/>
    </source>
</evidence>
<dbReference type="Pfam" id="PF04674">
    <property type="entry name" value="Phi_1"/>
    <property type="match status" value="1"/>
</dbReference>
<feature type="chain" id="PRO_5034152216" description="Phosphate-induced protein 1 conserved region-domain-containing protein" evidence="5">
    <location>
        <begin position="21"/>
        <end position="300"/>
    </location>
</feature>
<accession>A0A8H7PZL7</accession>
<dbReference type="GO" id="GO:0005576">
    <property type="term" value="C:extracellular region"/>
    <property type="evidence" value="ECO:0007669"/>
    <property type="project" value="UniProtKB-SubCell"/>
</dbReference>
<gene>
    <name evidence="6" type="ORF">INT43_006967</name>
</gene>
<organism evidence="6 7">
    <name type="scientific">Mortierella isabellina</name>
    <name type="common">Filamentous fungus</name>
    <name type="synonym">Umbelopsis isabellina</name>
    <dbReference type="NCBI Taxonomy" id="91625"/>
    <lineage>
        <taxon>Eukaryota</taxon>
        <taxon>Fungi</taxon>
        <taxon>Fungi incertae sedis</taxon>
        <taxon>Mucoromycota</taxon>
        <taxon>Mucoromycotina</taxon>
        <taxon>Umbelopsidomycetes</taxon>
        <taxon>Umbelopsidales</taxon>
        <taxon>Umbelopsidaceae</taxon>
        <taxon>Umbelopsis</taxon>
    </lineage>
</organism>
<comment type="caution">
    <text evidence="6">The sequence shown here is derived from an EMBL/GenBank/DDBJ whole genome shotgun (WGS) entry which is preliminary data.</text>
</comment>
<keyword evidence="7" id="KW-1185">Reference proteome</keyword>
<evidence type="ECO:0000256" key="2">
    <source>
        <dbReference type="ARBA" id="ARBA00022525"/>
    </source>
</evidence>
<name>A0A8H7PZL7_MORIS</name>
<keyword evidence="3 5" id="KW-0732">Signal</keyword>
<evidence type="ECO:0008006" key="8">
    <source>
        <dbReference type="Google" id="ProtNLM"/>
    </source>
</evidence>
<dbReference type="PANTHER" id="PTHR31279">
    <property type="entry name" value="PROTEIN EXORDIUM-LIKE 5"/>
    <property type="match status" value="1"/>
</dbReference>
<proteinExistence type="inferred from homology"/>
<evidence type="ECO:0000256" key="5">
    <source>
        <dbReference type="SAM" id="SignalP"/>
    </source>
</evidence>
<comment type="similarity">
    <text evidence="4">Belongs to the EXORDIUM family.</text>
</comment>